<dbReference type="EMBL" id="VSSQ01073090">
    <property type="protein sequence ID" value="MPN24283.1"/>
    <property type="molecule type" value="Genomic_DNA"/>
</dbReference>
<reference evidence="1" key="1">
    <citation type="submission" date="2019-08" db="EMBL/GenBank/DDBJ databases">
        <authorList>
            <person name="Kucharzyk K."/>
            <person name="Murdoch R.W."/>
            <person name="Higgins S."/>
            <person name="Loffler F."/>
        </authorList>
    </citation>
    <scope>NUCLEOTIDE SEQUENCE</scope>
</reference>
<accession>A0A645GKN7</accession>
<evidence type="ECO:0000313" key="1">
    <source>
        <dbReference type="EMBL" id="MPN24283.1"/>
    </source>
</evidence>
<organism evidence="1">
    <name type="scientific">bioreactor metagenome</name>
    <dbReference type="NCBI Taxonomy" id="1076179"/>
    <lineage>
        <taxon>unclassified sequences</taxon>
        <taxon>metagenomes</taxon>
        <taxon>ecological metagenomes</taxon>
    </lineage>
</organism>
<name>A0A645GKN7_9ZZZZ</name>
<proteinExistence type="predicted"/>
<sequence>MLAAPVAAEDASRHRLIGPGVHQRQTVFAEQASDVVAAIGRDERVVGLAANAVDARDARLGRVAAIGDADGVGIEQAVDEASPRQIGQAHHARALAVGGERGYVGQQRQAFGVEHLDAAGRVVLRHHQRAVRADGAADGVARLLFARRHALGEQVDATERAVAAEHKRVAAIAREHH</sequence>
<dbReference type="AlphaFoldDB" id="A0A645GKN7"/>
<gene>
    <name evidence="1" type="ORF">SDC9_171678</name>
</gene>
<protein>
    <submittedName>
        <fullName evidence="1">Uncharacterized protein</fullName>
    </submittedName>
</protein>
<comment type="caution">
    <text evidence="1">The sequence shown here is derived from an EMBL/GenBank/DDBJ whole genome shotgun (WGS) entry which is preliminary data.</text>
</comment>